<proteinExistence type="predicted"/>
<dbReference type="Proteomes" id="UP000236546">
    <property type="component" value="Unassembled WGS sequence"/>
</dbReference>
<accession>A0A2K0TJN0</accession>
<comment type="caution">
    <text evidence="1">The sequence shown here is derived from an EMBL/GenBank/DDBJ whole genome shotgun (WGS) entry which is preliminary data.</text>
</comment>
<evidence type="ECO:0000313" key="2">
    <source>
        <dbReference type="Proteomes" id="UP000236546"/>
    </source>
</evidence>
<evidence type="ECO:0000313" key="1">
    <source>
        <dbReference type="EMBL" id="PNP45707.1"/>
    </source>
</evidence>
<protein>
    <submittedName>
        <fullName evidence="1">Uncharacterized protein</fullName>
    </submittedName>
</protein>
<dbReference type="AlphaFoldDB" id="A0A2K0TJN0"/>
<gene>
    <name evidence="1" type="ORF">TGAMA5MH_02932</name>
</gene>
<organism evidence="1 2">
    <name type="scientific">Trichoderma gamsii</name>
    <dbReference type="NCBI Taxonomy" id="398673"/>
    <lineage>
        <taxon>Eukaryota</taxon>
        <taxon>Fungi</taxon>
        <taxon>Dikarya</taxon>
        <taxon>Ascomycota</taxon>
        <taxon>Pezizomycotina</taxon>
        <taxon>Sordariomycetes</taxon>
        <taxon>Hypocreomycetidae</taxon>
        <taxon>Hypocreales</taxon>
        <taxon>Hypocreaceae</taxon>
        <taxon>Trichoderma</taxon>
    </lineage>
</organism>
<reference evidence="1 2" key="1">
    <citation type="submission" date="2017-02" db="EMBL/GenBank/DDBJ databases">
        <title>Genomes of Trichoderma spp. with biocontrol activity.</title>
        <authorList>
            <person name="Gardiner D."/>
            <person name="Kazan K."/>
            <person name="Vos C."/>
            <person name="Harvey P."/>
        </authorList>
    </citation>
    <scope>NUCLEOTIDE SEQUENCE [LARGE SCALE GENOMIC DNA]</scope>
    <source>
        <strain evidence="1 2">A5MH</strain>
    </source>
</reference>
<dbReference type="EMBL" id="MTYH01000024">
    <property type="protein sequence ID" value="PNP45707.1"/>
    <property type="molecule type" value="Genomic_DNA"/>
</dbReference>
<name>A0A2K0TJN0_9HYPO</name>
<sequence>MQIRISTHSHMMPRFQHVATSKISCHTLEENVNGYMEHNPQTSCPFPYFIKVVADWKDIWSKMPPMQLPVAIAASVNGKEMTFKQMAALFCVWHPDVCARRTHLLY</sequence>